<accession>A0ABW0VKA1</accession>
<dbReference type="Proteomes" id="UP001596066">
    <property type="component" value="Unassembled WGS sequence"/>
</dbReference>
<gene>
    <name evidence="2" type="ORF">ACFPZF_28115</name>
</gene>
<name>A0ABW0VKA1_9ACTN</name>
<reference evidence="3" key="1">
    <citation type="journal article" date="2019" name="Int. J. Syst. Evol. Microbiol.">
        <title>The Global Catalogue of Microorganisms (GCM) 10K type strain sequencing project: providing services to taxonomists for standard genome sequencing and annotation.</title>
        <authorList>
            <consortium name="The Broad Institute Genomics Platform"/>
            <consortium name="The Broad Institute Genome Sequencing Center for Infectious Disease"/>
            <person name="Wu L."/>
            <person name="Ma J."/>
        </authorList>
    </citation>
    <scope>NUCLEOTIDE SEQUENCE [LARGE SCALE GENOMIC DNA]</scope>
    <source>
        <strain evidence="3">CGMCC 4.1622</strain>
    </source>
</reference>
<evidence type="ECO:0000313" key="2">
    <source>
        <dbReference type="EMBL" id="MFC5645204.1"/>
    </source>
</evidence>
<protein>
    <submittedName>
        <fullName evidence="2">Uncharacterized protein</fullName>
    </submittedName>
</protein>
<evidence type="ECO:0000256" key="1">
    <source>
        <dbReference type="SAM" id="Phobius"/>
    </source>
</evidence>
<proteinExistence type="predicted"/>
<keyword evidence="1" id="KW-1133">Transmembrane helix</keyword>
<organism evidence="2 3">
    <name type="scientific">Kitasatospora cinereorecta</name>
    <dbReference type="NCBI Taxonomy" id="285560"/>
    <lineage>
        <taxon>Bacteria</taxon>
        <taxon>Bacillati</taxon>
        <taxon>Actinomycetota</taxon>
        <taxon>Actinomycetes</taxon>
        <taxon>Kitasatosporales</taxon>
        <taxon>Streptomycetaceae</taxon>
        <taxon>Kitasatospora</taxon>
    </lineage>
</organism>
<dbReference type="RefSeq" id="WP_346142137.1">
    <property type="nucleotide sequence ID" value="NZ_BAAAUA010000008.1"/>
</dbReference>
<keyword evidence="3" id="KW-1185">Reference proteome</keyword>
<dbReference type="EMBL" id="JBHSOC010000065">
    <property type="protein sequence ID" value="MFC5645204.1"/>
    <property type="molecule type" value="Genomic_DNA"/>
</dbReference>
<sequence>MKAALMKAARPMKPPAPGSVAHSLAHAAVLAVVTEAGLALVGGLPAFCGGALVLAVLALATARYVAGADSEDRGHRDEARRMHARQVNLGDWRQLVDRSLRGEDGYGPVLRHRIQRLYDARLLERHRISRHHHPERVAELTGPQVWPWLDPARTDPPGPLTESDLRMLVDQLHRL</sequence>
<evidence type="ECO:0000313" key="3">
    <source>
        <dbReference type="Proteomes" id="UP001596066"/>
    </source>
</evidence>
<comment type="caution">
    <text evidence="2">The sequence shown here is derived from an EMBL/GenBank/DDBJ whole genome shotgun (WGS) entry which is preliminary data.</text>
</comment>
<feature type="transmembrane region" description="Helical" evidence="1">
    <location>
        <begin position="41"/>
        <end position="66"/>
    </location>
</feature>
<keyword evidence="1" id="KW-0812">Transmembrane</keyword>
<keyword evidence="1" id="KW-0472">Membrane</keyword>